<comment type="caution">
    <text evidence="3">The sequence shown here is derived from an EMBL/GenBank/DDBJ whole genome shotgun (WGS) entry which is preliminary data.</text>
</comment>
<evidence type="ECO:0000313" key="4">
    <source>
        <dbReference type="Proteomes" id="UP000792457"/>
    </source>
</evidence>
<name>A0A8K0KQX4_LADFU</name>
<evidence type="ECO:0000259" key="1">
    <source>
        <dbReference type="Pfam" id="PF13976"/>
    </source>
</evidence>
<dbReference type="OrthoDB" id="7920740at2759"/>
<gene>
    <name evidence="3" type="ORF">J437_LFUL018516</name>
</gene>
<dbReference type="Pfam" id="PF14223">
    <property type="entry name" value="Retrotran_gag_2"/>
    <property type="match status" value="1"/>
</dbReference>
<dbReference type="Pfam" id="PF22936">
    <property type="entry name" value="Pol_BBD"/>
    <property type="match status" value="1"/>
</dbReference>
<protein>
    <recommendedName>
        <fullName evidence="5">GAG-pre-integrase domain-containing protein</fullName>
    </recommendedName>
</protein>
<evidence type="ECO:0000259" key="2">
    <source>
        <dbReference type="Pfam" id="PF22936"/>
    </source>
</evidence>
<dbReference type="Pfam" id="PF13976">
    <property type="entry name" value="gag_pre-integrs"/>
    <property type="match status" value="1"/>
</dbReference>
<dbReference type="Proteomes" id="UP000792457">
    <property type="component" value="Unassembled WGS sequence"/>
</dbReference>
<feature type="non-terminal residue" evidence="3">
    <location>
        <position position="1"/>
    </location>
</feature>
<evidence type="ECO:0000313" key="3">
    <source>
        <dbReference type="EMBL" id="KAG8239896.1"/>
    </source>
</evidence>
<feature type="domain" description="Retrovirus-related Pol polyprotein from transposon TNT 1-94-like beta-barrel" evidence="2">
    <location>
        <begin position="158"/>
        <end position="234"/>
    </location>
</feature>
<dbReference type="InterPro" id="IPR025724">
    <property type="entry name" value="GAG-pre-integrase_dom"/>
</dbReference>
<organism evidence="3 4">
    <name type="scientific">Ladona fulva</name>
    <name type="common">Scarce chaser dragonfly</name>
    <name type="synonym">Libellula fulva</name>
    <dbReference type="NCBI Taxonomy" id="123851"/>
    <lineage>
        <taxon>Eukaryota</taxon>
        <taxon>Metazoa</taxon>
        <taxon>Ecdysozoa</taxon>
        <taxon>Arthropoda</taxon>
        <taxon>Hexapoda</taxon>
        <taxon>Insecta</taxon>
        <taxon>Pterygota</taxon>
        <taxon>Palaeoptera</taxon>
        <taxon>Odonata</taxon>
        <taxon>Epiprocta</taxon>
        <taxon>Anisoptera</taxon>
        <taxon>Libelluloidea</taxon>
        <taxon>Libellulidae</taxon>
        <taxon>Ladona</taxon>
    </lineage>
</organism>
<keyword evidence="4" id="KW-1185">Reference proteome</keyword>
<proteinExistence type="predicted"/>
<evidence type="ECO:0008006" key="5">
    <source>
        <dbReference type="Google" id="ProtNLM"/>
    </source>
</evidence>
<reference evidence="3" key="1">
    <citation type="submission" date="2013-04" db="EMBL/GenBank/DDBJ databases">
        <authorList>
            <person name="Qu J."/>
            <person name="Murali S.C."/>
            <person name="Bandaranaike D."/>
            <person name="Bellair M."/>
            <person name="Blankenburg K."/>
            <person name="Chao H."/>
            <person name="Dinh H."/>
            <person name="Doddapaneni H."/>
            <person name="Downs B."/>
            <person name="Dugan-Rocha S."/>
            <person name="Elkadiri S."/>
            <person name="Gnanaolivu R.D."/>
            <person name="Hernandez B."/>
            <person name="Javaid M."/>
            <person name="Jayaseelan J.C."/>
            <person name="Lee S."/>
            <person name="Li M."/>
            <person name="Ming W."/>
            <person name="Munidasa M."/>
            <person name="Muniz J."/>
            <person name="Nguyen L."/>
            <person name="Ongeri F."/>
            <person name="Osuji N."/>
            <person name="Pu L.-L."/>
            <person name="Puazo M."/>
            <person name="Qu C."/>
            <person name="Quiroz J."/>
            <person name="Raj R."/>
            <person name="Weissenberger G."/>
            <person name="Xin Y."/>
            <person name="Zou X."/>
            <person name="Han Y."/>
            <person name="Richards S."/>
            <person name="Worley K."/>
            <person name="Muzny D."/>
            <person name="Gibbs R."/>
        </authorList>
    </citation>
    <scope>NUCLEOTIDE SEQUENCE</scope>
    <source>
        <strain evidence="3">Sampled in the wild</strain>
    </source>
</reference>
<accession>A0A8K0KQX4</accession>
<reference evidence="3" key="2">
    <citation type="submission" date="2017-10" db="EMBL/GenBank/DDBJ databases">
        <title>Ladona fulva Genome sequencing and assembly.</title>
        <authorList>
            <person name="Murali S."/>
            <person name="Richards S."/>
            <person name="Bandaranaike D."/>
            <person name="Bellair M."/>
            <person name="Blankenburg K."/>
            <person name="Chao H."/>
            <person name="Dinh H."/>
            <person name="Doddapaneni H."/>
            <person name="Dugan-Rocha S."/>
            <person name="Elkadiri S."/>
            <person name="Gnanaolivu R."/>
            <person name="Hernandez B."/>
            <person name="Skinner E."/>
            <person name="Javaid M."/>
            <person name="Lee S."/>
            <person name="Li M."/>
            <person name="Ming W."/>
            <person name="Munidasa M."/>
            <person name="Muniz J."/>
            <person name="Nguyen L."/>
            <person name="Hughes D."/>
            <person name="Osuji N."/>
            <person name="Pu L.-L."/>
            <person name="Puazo M."/>
            <person name="Qu C."/>
            <person name="Quiroz J."/>
            <person name="Raj R."/>
            <person name="Weissenberger G."/>
            <person name="Xin Y."/>
            <person name="Zou X."/>
            <person name="Han Y."/>
            <person name="Worley K."/>
            <person name="Muzny D."/>
            <person name="Gibbs R."/>
        </authorList>
    </citation>
    <scope>NUCLEOTIDE SEQUENCE</scope>
    <source>
        <strain evidence="3">Sampled in the wild</strain>
    </source>
</reference>
<dbReference type="InterPro" id="IPR054722">
    <property type="entry name" value="PolX-like_BBD"/>
</dbReference>
<dbReference type="AlphaFoldDB" id="A0A8K0KQX4"/>
<feature type="domain" description="GAG-pre-integrase" evidence="1">
    <location>
        <begin position="246"/>
        <end position="301"/>
    </location>
</feature>
<dbReference type="PANTHER" id="PTHR47592">
    <property type="entry name" value="PBF68 PROTEIN"/>
    <property type="match status" value="1"/>
</dbReference>
<dbReference type="EMBL" id="KZ310218">
    <property type="protein sequence ID" value="KAG8239896.1"/>
    <property type="molecule type" value="Genomic_DNA"/>
</dbReference>
<sequence length="362" mass="40525">MEKYLDHDNLWDVTRPNDDVNDPVPTDVHNEKMKERKALCKIALMAEASCVPHIRTAKTPREAWANLQSAYEDISLMRRLRLLHKLFSIKLQEHGSVQDYVMQVMLLAQQISDISDVLDDEFIAIIMLSGLTSNYDPMVSYGFRKHEPLSVQIEPTGWYIDSGATSHMTKHKDWLLSHENESVCMNVTVAKNDKLKTAGNGDVLVKLKGDKEAKVISNVLYVPELSANLLSVSNPHVPSELDEAGLACSVSRDPSVEVWHKRLGHLNILSMKLLRNGMASGIDFSGESYDKPCESCALGKQTRQPFKSLGPIPRFRIFSKEHKYANDQEERRDLGISGGADVGDAAQGQRLRFRGVPFLGAV</sequence>